<comment type="caution">
    <text evidence="9">The sequence shown here is derived from an EMBL/GenBank/DDBJ whole genome shotgun (WGS) entry which is preliminary data.</text>
</comment>
<dbReference type="GO" id="GO:0004016">
    <property type="term" value="F:adenylate cyclase activity"/>
    <property type="evidence" value="ECO:0007669"/>
    <property type="project" value="UniProtKB-ARBA"/>
</dbReference>
<accession>A0AAX2AG37</accession>
<reference evidence="9 10" key="1">
    <citation type="submission" date="2017-09" db="EMBL/GenBank/DDBJ databases">
        <title>Genomics of the genus Arcobacter.</title>
        <authorList>
            <person name="Perez-Cataluna A."/>
            <person name="Figueras M.J."/>
            <person name="Salas-Masso N."/>
        </authorList>
    </citation>
    <scope>NUCLEOTIDE SEQUENCE [LARGE SCALE GENOMIC DNA]</scope>
    <source>
        <strain evidence="9 10">CECT 7386</strain>
    </source>
</reference>
<keyword evidence="10" id="KW-1185">Reference proteome</keyword>
<dbReference type="SUPFAM" id="SSF55073">
    <property type="entry name" value="Nucleotide cyclase"/>
    <property type="match status" value="1"/>
</dbReference>
<evidence type="ECO:0000313" key="9">
    <source>
        <dbReference type="EMBL" id="RXK15984.1"/>
    </source>
</evidence>
<dbReference type="Pfam" id="PF05226">
    <property type="entry name" value="CHASE2"/>
    <property type="match status" value="1"/>
</dbReference>
<feature type="domain" description="Guanylate cyclase" evidence="8">
    <location>
        <begin position="466"/>
        <end position="599"/>
    </location>
</feature>
<keyword evidence="4 7" id="KW-0812">Transmembrane</keyword>
<dbReference type="FunFam" id="3.30.70.1230:FF:000016">
    <property type="entry name" value="Adenylate/guanylate cyclase domain-containing protein"/>
    <property type="match status" value="1"/>
</dbReference>
<dbReference type="InterPro" id="IPR029787">
    <property type="entry name" value="Nucleotide_cyclase"/>
</dbReference>
<evidence type="ECO:0000256" key="4">
    <source>
        <dbReference type="ARBA" id="ARBA00022692"/>
    </source>
</evidence>
<dbReference type="GO" id="GO:0035556">
    <property type="term" value="P:intracellular signal transduction"/>
    <property type="evidence" value="ECO:0007669"/>
    <property type="project" value="InterPro"/>
</dbReference>
<comment type="subcellular location">
    <subcellularLocation>
        <location evidence="1">Cell envelope</location>
    </subcellularLocation>
</comment>
<dbReference type="Gene3D" id="3.30.70.1230">
    <property type="entry name" value="Nucleotide cyclase"/>
    <property type="match status" value="1"/>
</dbReference>
<evidence type="ECO:0000313" key="10">
    <source>
        <dbReference type="Proteomes" id="UP000290092"/>
    </source>
</evidence>
<dbReference type="Pfam" id="PF00211">
    <property type="entry name" value="Guanylate_cyc"/>
    <property type="match status" value="1"/>
</dbReference>
<dbReference type="GO" id="GO:0006171">
    <property type="term" value="P:cAMP biosynthetic process"/>
    <property type="evidence" value="ECO:0007669"/>
    <property type="project" value="TreeGrafter"/>
</dbReference>
<gene>
    <name evidence="9" type="ORF">CP985_05260</name>
</gene>
<proteinExistence type="inferred from homology"/>
<dbReference type="PROSITE" id="PS50125">
    <property type="entry name" value="GUANYLATE_CYCLASE_2"/>
    <property type="match status" value="1"/>
</dbReference>
<keyword evidence="5 7" id="KW-1133">Transmembrane helix</keyword>
<dbReference type="InterPro" id="IPR001054">
    <property type="entry name" value="A/G_cyclase"/>
</dbReference>
<keyword evidence="6 7" id="KW-0472">Membrane</keyword>
<dbReference type="PANTHER" id="PTHR43081">
    <property type="entry name" value="ADENYLATE CYCLASE, TERMINAL-DIFFERENTIATION SPECIFIC-RELATED"/>
    <property type="match status" value="1"/>
</dbReference>
<evidence type="ECO:0000256" key="6">
    <source>
        <dbReference type="ARBA" id="ARBA00023136"/>
    </source>
</evidence>
<dbReference type="AlphaFoldDB" id="A0AAX2AG37"/>
<dbReference type="RefSeq" id="WP_114841315.1">
    <property type="nucleotide sequence ID" value="NZ_CP031219.1"/>
</dbReference>
<dbReference type="Proteomes" id="UP000290092">
    <property type="component" value="Unassembled WGS sequence"/>
</dbReference>
<evidence type="ECO:0000256" key="2">
    <source>
        <dbReference type="ARBA" id="ARBA00005381"/>
    </source>
</evidence>
<protein>
    <submittedName>
        <fullName evidence="9">Adenylate/guanylate cyclase domain-containing protein</fullName>
    </submittedName>
</protein>
<evidence type="ECO:0000259" key="8">
    <source>
        <dbReference type="PROSITE" id="PS50125"/>
    </source>
</evidence>
<comment type="similarity">
    <text evidence="2">Belongs to the adenylyl cyclase class-3 family.</text>
</comment>
<name>A0AAX2AG37_9BACT</name>
<dbReference type="PANTHER" id="PTHR43081:SF1">
    <property type="entry name" value="ADENYLATE CYCLASE, TERMINAL-DIFFERENTIATION SPECIFIC"/>
    <property type="match status" value="1"/>
</dbReference>
<feature type="transmembrane region" description="Helical" evidence="7">
    <location>
        <begin position="12"/>
        <end position="31"/>
    </location>
</feature>
<organism evidence="9 10">
    <name type="scientific">Malaciobacter mytili LMG 24559</name>
    <dbReference type="NCBI Taxonomy" id="1032238"/>
    <lineage>
        <taxon>Bacteria</taxon>
        <taxon>Pseudomonadati</taxon>
        <taxon>Campylobacterota</taxon>
        <taxon>Epsilonproteobacteria</taxon>
        <taxon>Campylobacterales</taxon>
        <taxon>Arcobacteraceae</taxon>
        <taxon>Malaciobacter</taxon>
    </lineage>
</organism>
<dbReference type="InterPro" id="IPR007890">
    <property type="entry name" value="CHASE2"/>
</dbReference>
<evidence type="ECO:0000256" key="5">
    <source>
        <dbReference type="ARBA" id="ARBA00022989"/>
    </source>
</evidence>
<sequence>MKSFYKLKKYLIYFAILIGSIIFLTSVYLFFPKSLESIDNRLRDFMFIIRGEIPTSNNIVIVDIDEKSLKQLGQWPWSRDILAKLLQTLTLNEVAAIGFDIVFAEEDRTSPKKLFEKYNIKTDNNIDFDEIFANAISSSPVILGYQFQLLNSAFLQKDNTPSLPAIFIEKNRNLEMDYVFNAKGVILNIPIIQNSAYSSGFFNSIPDDTGVIRSVPLILRYEEQIYSSLALELLRALYQEQKVLINYDNLGVQNISFSQLSIPTDRYGRLMVNFRGDRGTFPYLSVIDILNNNFKKEELKDKIILIGTSAAGLLDLRATPYGAAYPGVEVHANVIDNIITQDFLQKPYWIEGADTLHMILLLILVFIVLISSNIYLIPFFILGFFLLDFWFLYEMLFSKGYILNIFFPLFSIAIGSTIAVLINYFFEIKQANLIKNKFSSKVSSKVMEDLLKNESKTLQSQAKEITVFFSDIRSFTTISEEMDSANSLVTYLNNYMEPMSEIIMKNEGTIDKFIGDAIMAYWNAPSEVKNHADKAVKASLEQLKYLKILNERLKENNLPLIEIGIGLNTGIAVVGEMGSKGRSDYTVIGDPINLGSRLESLCKYYDSKLNISNFTKEKLKEEYIFRFLDLVKVKGKSKPVEIWQVIDFGKANKTLQKELETYNLAIKLYKEEKFTEALKIFESLDNNENKTNKNIYKIYIQRCEYYIKTPPKNFDGVFTHNEK</sequence>
<feature type="transmembrane region" description="Helical" evidence="7">
    <location>
        <begin position="374"/>
        <end position="393"/>
    </location>
</feature>
<evidence type="ECO:0000256" key="1">
    <source>
        <dbReference type="ARBA" id="ARBA00004196"/>
    </source>
</evidence>
<dbReference type="CDD" id="cd07302">
    <property type="entry name" value="CHD"/>
    <property type="match status" value="1"/>
</dbReference>
<dbReference type="SMART" id="SM01080">
    <property type="entry name" value="CHASE2"/>
    <property type="match status" value="1"/>
</dbReference>
<keyword evidence="3" id="KW-1003">Cell membrane</keyword>
<dbReference type="SMART" id="SM00044">
    <property type="entry name" value="CYCc"/>
    <property type="match status" value="1"/>
</dbReference>
<evidence type="ECO:0000256" key="3">
    <source>
        <dbReference type="ARBA" id="ARBA00022475"/>
    </source>
</evidence>
<dbReference type="GO" id="GO:0030313">
    <property type="term" value="C:cell envelope"/>
    <property type="evidence" value="ECO:0007669"/>
    <property type="project" value="UniProtKB-SubCell"/>
</dbReference>
<feature type="transmembrane region" description="Helical" evidence="7">
    <location>
        <begin position="405"/>
        <end position="426"/>
    </location>
</feature>
<feature type="transmembrane region" description="Helical" evidence="7">
    <location>
        <begin position="348"/>
        <end position="369"/>
    </location>
</feature>
<dbReference type="KEGG" id="amyt:AMYT_0851"/>
<dbReference type="EMBL" id="NXID01000016">
    <property type="protein sequence ID" value="RXK15984.1"/>
    <property type="molecule type" value="Genomic_DNA"/>
</dbReference>
<dbReference type="InterPro" id="IPR050697">
    <property type="entry name" value="Adenylyl/Guanylyl_Cyclase_3/4"/>
</dbReference>
<evidence type="ECO:0000256" key="7">
    <source>
        <dbReference type="SAM" id="Phobius"/>
    </source>
</evidence>